<evidence type="ECO:0000259" key="2">
    <source>
        <dbReference type="PROSITE" id="PS50925"/>
    </source>
</evidence>
<name>A0ABP7UB90_9SPHN</name>
<sequence length="154" mass="16972">MLGAADEGGTTMKQLIYRSQPFGFDKAMLAGILMSARRNNPRDDITGALICRHDLYLQLIEGPAAAIDALYARIAEDDRHNDVRLLLTEEVEERMFPDWAMLDDEPRSLFWSPEEIAAGALEAAGPRGLRAAFARLQRPGPGRPKPGPSLSLVE</sequence>
<evidence type="ECO:0000256" key="1">
    <source>
        <dbReference type="SAM" id="MobiDB-lite"/>
    </source>
</evidence>
<dbReference type="Pfam" id="PF04940">
    <property type="entry name" value="BLUF"/>
    <property type="match status" value="1"/>
</dbReference>
<dbReference type="SMART" id="SM01034">
    <property type="entry name" value="BLUF"/>
    <property type="match status" value="1"/>
</dbReference>
<feature type="domain" description="BLUF" evidence="2">
    <location>
        <begin position="12"/>
        <end position="102"/>
    </location>
</feature>
<accession>A0ABP7UB90</accession>
<gene>
    <name evidence="3" type="ORF">GCM10022281_20590</name>
</gene>
<evidence type="ECO:0000313" key="3">
    <source>
        <dbReference type="EMBL" id="GAA4039601.1"/>
    </source>
</evidence>
<organism evidence="3 4">
    <name type="scientific">Sphingomonas rosea</name>
    <dbReference type="NCBI Taxonomy" id="335605"/>
    <lineage>
        <taxon>Bacteria</taxon>
        <taxon>Pseudomonadati</taxon>
        <taxon>Pseudomonadota</taxon>
        <taxon>Alphaproteobacteria</taxon>
        <taxon>Sphingomonadales</taxon>
        <taxon>Sphingomonadaceae</taxon>
        <taxon>Sphingomonas</taxon>
    </lineage>
</organism>
<proteinExistence type="predicted"/>
<dbReference type="Proteomes" id="UP001424459">
    <property type="component" value="Unassembled WGS sequence"/>
</dbReference>
<keyword evidence="4" id="KW-1185">Reference proteome</keyword>
<protein>
    <recommendedName>
        <fullName evidence="2">BLUF domain-containing protein</fullName>
    </recommendedName>
</protein>
<dbReference type="InterPro" id="IPR007024">
    <property type="entry name" value="BLUF_domain"/>
</dbReference>
<dbReference type="Gene3D" id="3.30.70.100">
    <property type="match status" value="1"/>
</dbReference>
<feature type="region of interest" description="Disordered" evidence="1">
    <location>
        <begin position="135"/>
        <end position="154"/>
    </location>
</feature>
<dbReference type="InterPro" id="IPR036046">
    <property type="entry name" value="Acylphosphatase-like_dom_sf"/>
</dbReference>
<dbReference type="EMBL" id="BAABBR010000001">
    <property type="protein sequence ID" value="GAA4039601.1"/>
    <property type="molecule type" value="Genomic_DNA"/>
</dbReference>
<evidence type="ECO:0000313" key="4">
    <source>
        <dbReference type="Proteomes" id="UP001424459"/>
    </source>
</evidence>
<comment type="caution">
    <text evidence="3">The sequence shown here is derived from an EMBL/GenBank/DDBJ whole genome shotgun (WGS) entry which is preliminary data.</text>
</comment>
<dbReference type="PROSITE" id="PS50925">
    <property type="entry name" value="BLUF"/>
    <property type="match status" value="1"/>
</dbReference>
<reference evidence="4" key="1">
    <citation type="journal article" date="2019" name="Int. J. Syst. Evol. Microbiol.">
        <title>The Global Catalogue of Microorganisms (GCM) 10K type strain sequencing project: providing services to taxonomists for standard genome sequencing and annotation.</title>
        <authorList>
            <consortium name="The Broad Institute Genomics Platform"/>
            <consortium name="The Broad Institute Genome Sequencing Center for Infectious Disease"/>
            <person name="Wu L."/>
            <person name="Ma J."/>
        </authorList>
    </citation>
    <scope>NUCLEOTIDE SEQUENCE [LARGE SCALE GENOMIC DNA]</scope>
    <source>
        <strain evidence="4">JCM 17564</strain>
    </source>
</reference>
<dbReference type="SUPFAM" id="SSF54975">
    <property type="entry name" value="Acylphosphatase/BLUF domain-like"/>
    <property type="match status" value="1"/>
</dbReference>